<name>A0AAV2J7J9_KNICA</name>
<sequence>MFRVRRGSDGVESETAVMGGGGGGGVMGHSRRSHRRPLCGSSEKTTSVKVNPPHTPVPRRLSVSSRADRQGAPLARLQTRDWSIVAGQY</sequence>
<reference evidence="2 3" key="1">
    <citation type="submission" date="2024-04" db="EMBL/GenBank/DDBJ databases">
        <authorList>
            <person name="Waldvogel A.-M."/>
            <person name="Schoenle A."/>
        </authorList>
    </citation>
    <scope>NUCLEOTIDE SEQUENCE [LARGE SCALE GENOMIC DNA]</scope>
</reference>
<keyword evidence="3" id="KW-1185">Reference proteome</keyword>
<evidence type="ECO:0000313" key="2">
    <source>
        <dbReference type="EMBL" id="CAL1572213.1"/>
    </source>
</evidence>
<evidence type="ECO:0000256" key="1">
    <source>
        <dbReference type="SAM" id="MobiDB-lite"/>
    </source>
</evidence>
<dbReference type="EMBL" id="OZ035832">
    <property type="protein sequence ID" value="CAL1572213.1"/>
    <property type="molecule type" value="Genomic_DNA"/>
</dbReference>
<feature type="compositionally biased region" description="Gly residues" evidence="1">
    <location>
        <begin position="18"/>
        <end position="27"/>
    </location>
</feature>
<gene>
    <name evidence="2" type="ORF">KC01_LOCUS4256</name>
</gene>
<accession>A0AAV2J7J9</accession>
<protein>
    <submittedName>
        <fullName evidence="2">Uncharacterized protein</fullName>
    </submittedName>
</protein>
<proteinExistence type="predicted"/>
<evidence type="ECO:0000313" key="3">
    <source>
        <dbReference type="Proteomes" id="UP001497482"/>
    </source>
</evidence>
<organism evidence="2 3">
    <name type="scientific">Knipowitschia caucasica</name>
    <name type="common">Caucasian dwarf goby</name>
    <name type="synonym">Pomatoschistus caucasicus</name>
    <dbReference type="NCBI Taxonomy" id="637954"/>
    <lineage>
        <taxon>Eukaryota</taxon>
        <taxon>Metazoa</taxon>
        <taxon>Chordata</taxon>
        <taxon>Craniata</taxon>
        <taxon>Vertebrata</taxon>
        <taxon>Euteleostomi</taxon>
        <taxon>Actinopterygii</taxon>
        <taxon>Neopterygii</taxon>
        <taxon>Teleostei</taxon>
        <taxon>Neoteleostei</taxon>
        <taxon>Acanthomorphata</taxon>
        <taxon>Gobiaria</taxon>
        <taxon>Gobiiformes</taxon>
        <taxon>Gobioidei</taxon>
        <taxon>Gobiidae</taxon>
        <taxon>Gobiinae</taxon>
        <taxon>Knipowitschia</taxon>
    </lineage>
</organism>
<dbReference type="AlphaFoldDB" id="A0AAV2J7J9"/>
<feature type="region of interest" description="Disordered" evidence="1">
    <location>
        <begin position="1"/>
        <end position="74"/>
    </location>
</feature>
<dbReference type="Proteomes" id="UP001497482">
    <property type="component" value="Chromosome 10"/>
</dbReference>